<organism evidence="1 2">
    <name type="scientific">Bacillus altitudinis</name>
    <dbReference type="NCBI Taxonomy" id="293387"/>
    <lineage>
        <taxon>Bacteria</taxon>
        <taxon>Bacillati</taxon>
        <taxon>Bacillota</taxon>
        <taxon>Bacilli</taxon>
        <taxon>Bacillales</taxon>
        <taxon>Bacillaceae</taxon>
        <taxon>Bacillus</taxon>
    </lineage>
</organism>
<name>A0A653N821_BACAB</name>
<protein>
    <submittedName>
        <fullName evidence="1">Uncharacterized protein</fullName>
    </submittedName>
</protein>
<dbReference type="EMBL" id="CABWLH010000009">
    <property type="protein sequence ID" value="VXB13540.1"/>
    <property type="molecule type" value="Genomic_DNA"/>
</dbReference>
<sequence length="48" mass="4991">MGSIPTAPANYMIHNIYGGCGEVVNAPDCGSGTRGFDSHQSPHFIIGL</sequence>
<accession>A0A653N821</accession>
<gene>
    <name evidence="1" type="ORF">BACI348_40002</name>
</gene>
<proteinExistence type="predicted"/>
<dbReference type="AntiFam" id="ANF00013">
    <property type="entry name" value="tRNA translation"/>
</dbReference>
<evidence type="ECO:0000313" key="1">
    <source>
        <dbReference type="EMBL" id="VXB13540.1"/>
    </source>
</evidence>
<dbReference type="Proteomes" id="UP000433089">
    <property type="component" value="Unassembled WGS sequence"/>
</dbReference>
<evidence type="ECO:0000313" key="2">
    <source>
        <dbReference type="Proteomes" id="UP000433089"/>
    </source>
</evidence>
<dbReference type="AlphaFoldDB" id="A0A653N821"/>
<reference evidence="1 2" key="1">
    <citation type="submission" date="2019-10" db="EMBL/GenBank/DDBJ databases">
        <authorList>
            <person name="Karimi E."/>
        </authorList>
    </citation>
    <scope>NUCLEOTIDE SEQUENCE [LARGE SCALE GENOMIC DNA]</scope>
    <source>
        <strain evidence="1">Bacillus sp. 348</strain>
    </source>
</reference>